<feature type="domain" description="Extradiol ring-cleavage dioxygenase class III enzyme subunit B" evidence="6">
    <location>
        <begin position="6"/>
        <end position="239"/>
    </location>
</feature>
<dbReference type="CDD" id="cd07363">
    <property type="entry name" value="45_DOPA_Dioxygenase"/>
    <property type="match status" value="1"/>
</dbReference>
<dbReference type="Proteomes" id="UP000198615">
    <property type="component" value="Unassembled WGS sequence"/>
</dbReference>
<dbReference type="EMBL" id="FNBW01000008">
    <property type="protein sequence ID" value="SDF97922.1"/>
    <property type="molecule type" value="Genomic_DNA"/>
</dbReference>
<dbReference type="GO" id="GO:0008198">
    <property type="term" value="F:ferrous iron binding"/>
    <property type="evidence" value="ECO:0007669"/>
    <property type="project" value="InterPro"/>
</dbReference>
<evidence type="ECO:0000259" key="6">
    <source>
        <dbReference type="Pfam" id="PF02900"/>
    </source>
</evidence>
<keyword evidence="5" id="KW-0560">Oxidoreductase</keyword>
<keyword evidence="3" id="KW-0479">Metal-binding</keyword>
<comment type="cofactor">
    <cofactor evidence="1">
        <name>Zn(2+)</name>
        <dbReference type="ChEBI" id="CHEBI:29105"/>
    </cofactor>
</comment>
<reference evidence="7 8" key="1">
    <citation type="submission" date="2016-10" db="EMBL/GenBank/DDBJ databases">
        <authorList>
            <person name="Varghese N."/>
            <person name="Submissions S."/>
        </authorList>
    </citation>
    <scope>NUCLEOTIDE SEQUENCE [LARGE SCALE GENOMIC DNA]</scope>
    <source>
        <strain evidence="7 8">DSM 18839</strain>
    </source>
</reference>
<organism evidence="7 8">
    <name type="scientific">Thalassobaculum litoreum DSM 18839</name>
    <dbReference type="NCBI Taxonomy" id="1123362"/>
    <lineage>
        <taxon>Bacteria</taxon>
        <taxon>Pseudomonadati</taxon>
        <taxon>Pseudomonadota</taxon>
        <taxon>Alphaproteobacteria</taxon>
        <taxon>Rhodospirillales</taxon>
        <taxon>Thalassobaculaceae</taxon>
        <taxon>Thalassobaculum</taxon>
    </lineage>
</organism>
<dbReference type="GO" id="GO:0008270">
    <property type="term" value="F:zinc ion binding"/>
    <property type="evidence" value="ECO:0007669"/>
    <property type="project" value="InterPro"/>
</dbReference>
<proteinExistence type="inferred from homology"/>
<dbReference type="InterPro" id="IPR004183">
    <property type="entry name" value="Xdiol_dOase_suB"/>
</dbReference>
<dbReference type="SUPFAM" id="SSF53213">
    <property type="entry name" value="LigB-like"/>
    <property type="match status" value="1"/>
</dbReference>
<dbReference type="GO" id="GO:0016702">
    <property type="term" value="F:oxidoreductase activity, acting on single donors with incorporation of molecular oxygen, incorporation of two atoms of oxygen"/>
    <property type="evidence" value="ECO:0007669"/>
    <property type="project" value="UniProtKB-ARBA"/>
</dbReference>
<dbReference type="AlphaFoldDB" id="A0A8G2EVS7"/>
<dbReference type="InterPro" id="IPR014436">
    <property type="entry name" value="Extradiol_dOase_DODA"/>
</dbReference>
<dbReference type="Gene3D" id="3.40.830.10">
    <property type="entry name" value="LigB-like"/>
    <property type="match status" value="1"/>
</dbReference>
<evidence type="ECO:0000256" key="4">
    <source>
        <dbReference type="ARBA" id="ARBA00022833"/>
    </source>
</evidence>
<accession>A0A8G2EVS7</accession>
<name>A0A8G2EVS7_9PROT</name>
<evidence type="ECO:0000313" key="7">
    <source>
        <dbReference type="EMBL" id="SDF97922.1"/>
    </source>
</evidence>
<dbReference type="OrthoDB" id="9790889at2"/>
<comment type="caution">
    <text evidence="7">The sequence shown here is derived from an EMBL/GenBank/DDBJ whole genome shotgun (WGS) entry which is preliminary data.</text>
</comment>
<evidence type="ECO:0000313" key="8">
    <source>
        <dbReference type="Proteomes" id="UP000198615"/>
    </source>
</evidence>
<keyword evidence="4" id="KW-0862">Zinc</keyword>
<dbReference type="RefSeq" id="WP_028793679.1">
    <property type="nucleotide sequence ID" value="NZ_FNBW01000008.1"/>
</dbReference>
<gene>
    <name evidence="7" type="ORF">SAMN05660686_02977</name>
</gene>
<evidence type="ECO:0000256" key="2">
    <source>
        <dbReference type="ARBA" id="ARBA00007581"/>
    </source>
</evidence>
<evidence type="ECO:0000256" key="1">
    <source>
        <dbReference type="ARBA" id="ARBA00001947"/>
    </source>
</evidence>
<dbReference type="PIRSF" id="PIRSF006157">
    <property type="entry name" value="Doxgns_DODA"/>
    <property type="match status" value="1"/>
</dbReference>
<keyword evidence="7" id="KW-0223">Dioxygenase</keyword>
<comment type="similarity">
    <text evidence="2">Belongs to the DODA-type extradiol aromatic ring-opening dioxygenase family.</text>
</comment>
<evidence type="ECO:0000256" key="5">
    <source>
        <dbReference type="ARBA" id="ARBA00023002"/>
    </source>
</evidence>
<dbReference type="Pfam" id="PF02900">
    <property type="entry name" value="LigB"/>
    <property type="match status" value="1"/>
</dbReference>
<dbReference type="PANTHER" id="PTHR30096:SF0">
    <property type="entry name" value="4,5-DOPA DIOXYGENASE EXTRADIOL-LIKE PROTEIN"/>
    <property type="match status" value="1"/>
</dbReference>
<sequence length="260" mass="28035">MTPLPAIFVSHGSPTLVLDDVPARDFLRGLGADLPRPRAIVVVSAHYEARGVRVNTSARPRVIHDFYGFPKALYEMDYAAPGDPALAADILRRLRDAGLDATGDEGWGFDHGTWVPLTLMYPDADIPVVAVSVDPDAGPEHHRCLGAALAPLRDDGVLILGSGAFTHNLGELRRGGWAELDAPDWVTRFVDWTAGAIEDGRSDDLLHYRDRAPDAVRNHPTEEHFLPLFAALGAGGSGTGRRLHASTVFTVLAMDAYAFG</sequence>
<protein>
    <submittedName>
        <fullName evidence="7">Aromatic ring-opening dioxygenase, catalytic subunit, LigB family</fullName>
    </submittedName>
</protein>
<evidence type="ECO:0000256" key="3">
    <source>
        <dbReference type="ARBA" id="ARBA00022723"/>
    </source>
</evidence>
<dbReference type="PANTHER" id="PTHR30096">
    <property type="entry name" value="4,5-DOPA DIOXYGENASE EXTRADIOL-LIKE PROTEIN"/>
    <property type="match status" value="1"/>
</dbReference>
<keyword evidence="8" id="KW-1185">Reference proteome</keyword>